<comment type="caution">
    <text evidence="2">The sequence shown here is derived from an EMBL/GenBank/DDBJ whole genome shotgun (WGS) entry which is preliminary data.</text>
</comment>
<name>A0A8H5TYU1_9HYPO</name>
<sequence length="232" mass="25934">MQRPKTDQEIRKTWTPLQWQFEAWYEANKAKIRRCHVPGADYDAFNQLIAKSFSKKEEQEAFEVWAEEWLGRYAARMTYRMGPEEFLTQVTRTNFTDTHSTGNLLQTIALNNVPWVPIGKSKYGGVGTFYAFKPNANFLQPDLVEHGPNVVGEYILTMDLKSKTPSASGLAPASSSSNVFNPSTKPTSVGEAAYAGARSSTASNRSPTKENPYKAPDKGEYIVFAQIGSLYV</sequence>
<organism evidence="2 3">
    <name type="scientific">Fusarium denticulatum</name>
    <dbReference type="NCBI Taxonomy" id="48507"/>
    <lineage>
        <taxon>Eukaryota</taxon>
        <taxon>Fungi</taxon>
        <taxon>Dikarya</taxon>
        <taxon>Ascomycota</taxon>
        <taxon>Pezizomycotina</taxon>
        <taxon>Sordariomycetes</taxon>
        <taxon>Hypocreomycetidae</taxon>
        <taxon>Hypocreales</taxon>
        <taxon>Nectriaceae</taxon>
        <taxon>Fusarium</taxon>
        <taxon>Fusarium fujikuroi species complex</taxon>
    </lineage>
</organism>
<dbReference type="Proteomes" id="UP000562682">
    <property type="component" value="Unassembled WGS sequence"/>
</dbReference>
<keyword evidence="3" id="KW-1185">Reference proteome</keyword>
<dbReference type="EMBL" id="JAAOAK010000289">
    <property type="protein sequence ID" value="KAF5676777.1"/>
    <property type="molecule type" value="Genomic_DNA"/>
</dbReference>
<protein>
    <submittedName>
        <fullName evidence="2">Uncharacterized protein</fullName>
    </submittedName>
</protein>
<feature type="region of interest" description="Disordered" evidence="1">
    <location>
        <begin position="191"/>
        <end position="214"/>
    </location>
</feature>
<dbReference type="AlphaFoldDB" id="A0A8H5TYU1"/>
<reference evidence="2 3" key="1">
    <citation type="submission" date="2020-05" db="EMBL/GenBank/DDBJ databases">
        <title>Identification and distribution of gene clusters putatively required for synthesis of sphingolipid metabolism inhibitors in phylogenetically diverse species of the filamentous fungus Fusarium.</title>
        <authorList>
            <person name="Kim H.-S."/>
            <person name="Busman M."/>
            <person name="Brown D.W."/>
            <person name="Divon H."/>
            <person name="Uhlig S."/>
            <person name="Proctor R.H."/>
        </authorList>
    </citation>
    <scope>NUCLEOTIDE SEQUENCE [LARGE SCALE GENOMIC DNA]</scope>
    <source>
        <strain evidence="2 3">NRRL 25311</strain>
    </source>
</reference>
<evidence type="ECO:0000313" key="2">
    <source>
        <dbReference type="EMBL" id="KAF5676777.1"/>
    </source>
</evidence>
<proteinExistence type="predicted"/>
<evidence type="ECO:0000256" key="1">
    <source>
        <dbReference type="SAM" id="MobiDB-lite"/>
    </source>
</evidence>
<gene>
    <name evidence="2" type="ORF">FDENT_9423</name>
</gene>
<evidence type="ECO:0000313" key="3">
    <source>
        <dbReference type="Proteomes" id="UP000562682"/>
    </source>
</evidence>
<feature type="non-terminal residue" evidence="2">
    <location>
        <position position="232"/>
    </location>
</feature>
<accession>A0A8H5TYU1</accession>